<name>A0A8H3LW40_9GLOM</name>
<feature type="coiled-coil region" evidence="1">
    <location>
        <begin position="15"/>
        <end position="56"/>
    </location>
</feature>
<proteinExistence type="predicted"/>
<organism evidence="2 3">
    <name type="scientific">Rhizophagus clarus</name>
    <dbReference type="NCBI Taxonomy" id="94130"/>
    <lineage>
        <taxon>Eukaryota</taxon>
        <taxon>Fungi</taxon>
        <taxon>Fungi incertae sedis</taxon>
        <taxon>Mucoromycota</taxon>
        <taxon>Glomeromycotina</taxon>
        <taxon>Glomeromycetes</taxon>
        <taxon>Glomerales</taxon>
        <taxon>Glomeraceae</taxon>
        <taxon>Rhizophagus</taxon>
    </lineage>
</organism>
<accession>A0A8H3LW40</accession>
<evidence type="ECO:0000313" key="3">
    <source>
        <dbReference type="Proteomes" id="UP000615446"/>
    </source>
</evidence>
<evidence type="ECO:0000256" key="1">
    <source>
        <dbReference type="SAM" id="Coils"/>
    </source>
</evidence>
<gene>
    <name evidence="2" type="ORF">RCL2_002268400</name>
</gene>
<reference evidence="2" key="1">
    <citation type="submission" date="2019-10" db="EMBL/GenBank/DDBJ databases">
        <title>Conservation and host-specific expression of non-tandemly repeated heterogenous ribosome RNA gene in arbuscular mycorrhizal fungi.</title>
        <authorList>
            <person name="Maeda T."/>
            <person name="Kobayashi Y."/>
            <person name="Nakagawa T."/>
            <person name="Ezawa T."/>
            <person name="Yamaguchi K."/>
            <person name="Bino T."/>
            <person name="Nishimoto Y."/>
            <person name="Shigenobu S."/>
            <person name="Kawaguchi M."/>
        </authorList>
    </citation>
    <scope>NUCLEOTIDE SEQUENCE</scope>
    <source>
        <strain evidence="2">HR1</strain>
    </source>
</reference>
<comment type="caution">
    <text evidence="2">The sequence shown here is derived from an EMBL/GenBank/DDBJ whole genome shotgun (WGS) entry which is preliminary data.</text>
</comment>
<evidence type="ECO:0000313" key="2">
    <source>
        <dbReference type="EMBL" id="GES96038.1"/>
    </source>
</evidence>
<dbReference type="Proteomes" id="UP000615446">
    <property type="component" value="Unassembled WGS sequence"/>
</dbReference>
<sequence>MLPEIDKTELLSNSIARLSAENDIIKAENNKIKAENDKIRAENTKLKARIAKLEDKQTQNELIKNLLSHIIDRLPESLVKRAYQGLLNHSKNPIPLEMISGKSGRIELYLRHKLEVYENSLNRKRKNMAQEKVLRPRSWPECNVFPASPAIYVTDNGTQSINITCDHEEENNRWVMNELKVFRQHLLDYNKRTFEKFMQDIERKYRERVTANKRLRCEIEDLKMQLLEAERELASMKSDSIH</sequence>
<feature type="coiled-coil region" evidence="1">
    <location>
        <begin position="212"/>
        <end position="239"/>
    </location>
</feature>
<dbReference type="EMBL" id="BLAL01000246">
    <property type="protein sequence ID" value="GES96038.1"/>
    <property type="molecule type" value="Genomic_DNA"/>
</dbReference>
<keyword evidence="1" id="KW-0175">Coiled coil</keyword>
<dbReference type="OrthoDB" id="2398639at2759"/>
<dbReference type="AlphaFoldDB" id="A0A8H3LW40"/>
<protein>
    <submittedName>
        <fullName evidence="2">Uncharacterized protein</fullName>
    </submittedName>
</protein>